<evidence type="ECO:0000313" key="8">
    <source>
        <dbReference type="EMBL" id="MFD2740936.1"/>
    </source>
</evidence>
<proteinExistence type="inferred from homology"/>
<comment type="subcellular location">
    <subcellularLocation>
        <location evidence="1">Cell membrane</location>
        <topology evidence="1">Multi-pass membrane protein</topology>
    </subcellularLocation>
</comment>
<evidence type="ECO:0000256" key="1">
    <source>
        <dbReference type="ARBA" id="ARBA00004651"/>
    </source>
</evidence>
<dbReference type="InterPro" id="IPR051907">
    <property type="entry name" value="DoxX-like_oxidoreductase"/>
</dbReference>
<feature type="transmembrane region" description="Helical" evidence="7">
    <location>
        <begin position="46"/>
        <end position="65"/>
    </location>
</feature>
<evidence type="ECO:0000256" key="3">
    <source>
        <dbReference type="ARBA" id="ARBA00022475"/>
    </source>
</evidence>
<keyword evidence="9" id="KW-1185">Reference proteome</keyword>
<evidence type="ECO:0000256" key="5">
    <source>
        <dbReference type="ARBA" id="ARBA00022989"/>
    </source>
</evidence>
<reference evidence="9" key="1">
    <citation type="journal article" date="2019" name="Int. J. Syst. Evol. Microbiol.">
        <title>The Global Catalogue of Microorganisms (GCM) 10K type strain sequencing project: providing services to taxonomists for standard genome sequencing and annotation.</title>
        <authorList>
            <consortium name="The Broad Institute Genomics Platform"/>
            <consortium name="The Broad Institute Genome Sequencing Center for Infectious Disease"/>
            <person name="Wu L."/>
            <person name="Ma J."/>
        </authorList>
    </citation>
    <scope>NUCLEOTIDE SEQUENCE [LARGE SCALE GENOMIC DNA]</scope>
    <source>
        <strain evidence="9">TISTR 2562</strain>
    </source>
</reference>
<keyword evidence="6 7" id="KW-0472">Membrane</keyword>
<organism evidence="8 9">
    <name type="scientific">Sulfitobacter aestuarii</name>
    <dbReference type="NCBI Taxonomy" id="2161676"/>
    <lineage>
        <taxon>Bacteria</taxon>
        <taxon>Pseudomonadati</taxon>
        <taxon>Pseudomonadota</taxon>
        <taxon>Alphaproteobacteria</taxon>
        <taxon>Rhodobacterales</taxon>
        <taxon>Roseobacteraceae</taxon>
        <taxon>Sulfitobacter</taxon>
    </lineage>
</organism>
<evidence type="ECO:0000256" key="6">
    <source>
        <dbReference type="ARBA" id="ARBA00023136"/>
    </source>
</evidence>
<dbReference type="PANTHER" id="PTHR33452:SF4">
    <property type="entry name" value="BLL4328 PROTEIN"/>
    <property type="match status" value="1"/>
</dbReference>
<feature type="transmembrane region" description="Helical" evidence="7">
    <location>
        <begin position="72"/>
        <end position="89"/>
    </location>
</feature>
<evidence type="ECO:0000313" key="9">
    <source>
        <dbReference type="Proteomes" id="UP001597474"/>
    </source>
</evidence>
<dbReference type="Pfam" id="PF07681">
    <property type="entry name" value="DoxX"/>
    <property type="match status" value="1"/>
</dbReference>
<comment type="similarity">
    <text evidence="2">Belongs to the DoxX family.</text>
</comment>
<dbReference type="PANTHER" id="PTHR33452">
    <property type="entry name" value="OXIDOREDUCTASE CATD-RELATED"/>
    <property type="match status" value="1"/>
</dbReference>
<dbReference type="InterPro" id="IPR032808">
    <property type="entry name" value="DoxX"/>
</dbReference>
<dbReference type="RefSeq" id="WP_386375363.1">
    <property type="nucleotide sequence ID" value="NZ_JBHUMP010000015.1"/>
</dbReference>
<name>A0ABW5U6U4_9RHOB</name>
<accession>A0ABW5U6U4</accession>
<keyword evidence="5 7" id="KW-1133">Transmembrane helix</keyword>
<keyword evidence="4 7" id="KW-0812">Transmembrane</keyword>
<evidence type="ECO:0000256" key="7">
    <source>
        <dbReference type="SAM" id="Phobius"/>
    </source>
</evidence>
<dbReference type="Proteomes" id="UP001597474">
    <property type="component" value="Unassembled WGS sequence"/>
</dbReference>
<sequence>MNVRNYQTVWNPRLLSILRIAAGLTFLSYGSEKILGFPSGRTPEMFSMSWNAGLIELVTGALLALGLFTRPAAFVASGTMAVAYFVAHAPRSFFPSVNDGAAAILFCFVFLYLVFAGPGPWSLDAMRAKAPGRDI</sequence>
<comment type="caution">
    <text evidence="8">The sequence shown here is derived from an EMBL/GenBank/DDBJ whole genome shotgun (WGS) entry which is preliminary data.</text>
</comment>
<evidence type="ECO:0000256" key="4">
    <source>
        <dbReference type="ARBA" id="ARBA00022692"/>
    </source>
</evidence>
<keyword evidence="3" id="KW-1003">Cell membrane</keyword>
<gene>
    <name evidence="8" type="ORF">ACFSUD_15230</name>
</gene>
<dbReference type="EMBL" id="JBHUMP010000015">
    <property type="protein sequence ID" value="MFD2740936.1"/>
    <property type="molecule type" value="Genomic_DNA"/>
</dbReference>
<protein>
    <submittedName>
        <fullName evidence="8">DoxX family protein</fullName>
    </submittedName>
</protein>
<evidence type="ECO:0000256" key="2">
    <source>
        <dbReference type="ARBA" id="ARBA00006679"/>
    </source>
</evidence>
<feature type="transmembrane region" description="Helical" evidence="7">
    <location>
        <begin position="101"/>
        <end position="123"/>
    </location>
</feature>